<evidence type="ECO:0000313" key="1">
    <source>
        <dbReference type="EMBL" id="QGH37086.1"/>
    </source>
</evidence>
<protein>
    <recommendedName>
        <fullName evidence="3">Competence protein</fullName>
    </recommendedName>
</protein>
<dbReference type="AlphaFoldDB" id="A0A5Q2TQF3"/>
<dbReference type="GO" id="GO:0030420">
    <property type="term" value="P:establishment of competence for transformation"/>
    <property type="evidence" value="ECO:0007669"/>
    <property type="project" value="InterPro"/>
</dbReference>
<keyword evidence="2" id="KW-1185">Reference proteome</keyword>
<dbReference type="KEGG" id="grc:GI584_20350"/>
<sequence>MIKDYRITRKTLAIVPNKDIFEQSKIIEMEQEIYHPSSPFPIIKENCMHYGAIYDGRKKSVQHHLDFHQKIPIPMATSKGIYTFPTESPQNDNCCWLFFHGVKDIFTNTKNNLPNTIVLLINEKWLTLDNSTYTLKTQYDRTGMCKVIFDQL</sequence>
<dbReference type="Pfam" id="PF06338">
    <property type="entry name" value="ComK"/>
    <property type="match status" value="1"/>
</dbReference>
<dbReference type="Proteomes" id="UP000339690">
    <property type="component" value="Chromosome"/>
</dbReference>
<evidence type="ECO:0008006" key="3">
    <source>
        <dbReference type="Google" id="ProtNLM"/>
    </source>
</evidence>
<organism evidence="1 2">
    <name type="scientific">Gracilibacillus salitolerans</name>
    <dbReference type="NCBI Taxonomy" id="2663022"/>
    <lineage>
        <taxon>Bacteria</taxon>
        <taxon>Bacillati</taxon>
        <taxon>Bacillota</taxon>
        <taxon>Bacilli</taxon>
        <taxon>Bacillales</taxon>
        <taxon>Bacillaceae</taxon>
        <taxon>Gracilibacillus</taxon>
    </lineage>
</organism>
<accession>A0A5Q2TQF3</accession>
<proteinExistence type="predicted"/>
<name>A0A5Q2TQF3_9BACI</name>
<dbReference type="InterPro" id="IPR010461">
    <property type="entry name" value="ComK"/>
</dbReference>
<reference evidence="1 2" key="1">
    <citation type="submission" date="2019-11" db="EMBL/GenBank/DDBJ databases">
        <title>Gracilibacillus salitolerans sp. nov., a moderate halophile isolated from a saline soil in northwest China.</title>
        <authorList>
            <person name="Gan L."/>
        </authorList>
    </citation>
    <scope>NUCLEOTIDE SEQUENCE [LARGE SCALE GENOMIC DNA]</scope>
    <source>
        <strain evidence="1 2">SCU50</strain>
    </source>
</reference>
<gene>
    <name evidence="1" type="ORF">GI584_20350</name>
</gene>
<evidence type="ECO:0000313" key="2">
    <source>
        <dbReference type="Proteomes" id="UP000339690"/>
    </source>
</evidence>
<dbReference type="EMBL" id="CP045915">
    <property type="protein sequence ID" value="QGH37086.1"/>
    <property type="molecule type" value="Genomic_DNA"/>
</dbReference>